<comment type="caution">
    <text evidence="4">The sequence shown here is derived from an EMBL/GenBank/DDBJ whole genome shotgun (WGS) entry which is preliminary data.</text>
</comment>
<feature type="domain" description="EF-hand" evidence="3">
    <location>
        <begin position="23"/>
        <end position="58"/>
    </location>
</feature>
<feature type="chain" id="PRO_5012110775" description="EF-hand domain-containing protein" evidence="2">
    <location>
        <begin position="22"/>
        <end position="170"/>
    </location>
</feature>
<dbReference type="Pfam" id="PF13202">
    <property type="entry name" value="EF-hand_5"/>
    <property type="match status" value="3"/>
</dbReference>
<dbReference type="PROSITE" id="PS50222">
    <property type="entry name" value="EF_HAND_2"/>
    <property type="match status" value="2"/>
</dbReference>
<protein>
    <recommendedName>
        <fullName evidence="3">EF-hand domain-containing protein</fullName>
    </recommendedName>
</protein>
<dbReference type="SUPFAM" id="SSF47473">
    <property type="entry name" value="EF-hand"/>
    <property type="match status" value="1"/>
</dbReference>
<feature type="domain" description="EF-hand" evidence="3">
    <location>
        <begin position="103"/>
        <end position="138"/>
    </location>
</feature>
<dbReference type="AlphaFoldDB" id="A0A2A4XCL1"/>
<gene>
    <name evidence="4" type="ORF">COB20_03305</name>
</gene>
<feature type="region of interest" description="Disordered" evidence="1">
    <location>
        <begin position="73"/>
        <end position="98"/>
    </location>
</feature>
<keyword evidence="2" id="KW-0732">Signal</keyword>
<evidence type="ECO:0000259" key="3">
    <source>
        <dbReference type="PROSITE" id="PS50222"/>
    </source>
</evidence>
<dbReference type="GO" id="GO:0005509">
    <property type="term" value="F:calcium ion binding"/>
    <property type="evidence" value="ECO:0007669"/>
    <property type="project" value="InterPro"/>
</dbReference>
<feature type="compositionally biased region" description="Basic and acidic residues" evidence="1">
    <location>
        <begin position="84"/>
        <end position="98"/>
    </location>
</feature>
<dbReference type="Gene3D" id="1.10.238.10">
    <property type="entry name" value="EF-hand"/>
    <property type="match status" value="2"/>
</dbReference>
<sequence length="170" mass="18695">MNKLSRVIAMSIFGLSGSAFAADDESSRHRVLANLDTNGDGSVNFEEFQARGSESLSRLDTDGNGVLTLDELLNARPGRGPGNRGEREPSEEQIAHMEERRAAMTERATARFQEMDVDGNDVVSLQEYQEAIFLELDNDNNGLLSAEELRPQRGGRRGSGRRHGGRPHQA</sequence>
<evidence type="ECO:0000256" key="1">
    <source>
        <dbReference type="SAM" id="MobiDB-lite"/>
    </source>
</evidence>
<organism evidence="4 5">
    <name type="scientific">SAR86 cluster bacterium</name>
    <dbReference type="NCBI Taxonomy" id="2030880"/>
    <lineage>
        <taxon>Bacteria</taxon>
        <taxon>Pseudomonadati</taxon>
        <taxon>Pseudomonadota</taxon>
        <taxon>Gammaproteobacteria</taxon>
        <taxon>SAR86 cluster</taxon>
    </lineage>
</organism>
<name>A0A2A4XCL1_9GAMM</name>
<evidence type="ECO:0000313" key="4">
    <source>
        <dbReference type="EMBL" id="PCI80226.1"/>
    </source>
</evidence>
<dbReference type="InterPro" id="IPR018247">
    <property type="entry name" value="EF_Hand_1_Ca_BS"/>
</dbReference>
<feature type="signal peptide" evidence="2">
    <location>
        <begin position="1"/>
        <end position="21"/>
    </location>
</feature>
<dbReference type="EMBL" id="NVUL01000011">
    <property type="protein sequence ID" value="PCI80226.1"/>
    <property type="molecule type" value="Genomic_DNA"/>
</dbReference>
<dbReference type="InterPro" id="IPR002048">
    <property type="entry name" value="EF_hand_dom"/>
</dbReference>
<feature type="compositionally biased region" description="Basic residues" evidence="1">
    <location>
        <begin position="153"/>
        <end position="170"/>
    </location>
</feature>
<dbReference type="PROSITE" id="PS00018">
    <property type="entry name" value="EF_HAND_1"/>
    <property type="match status" value="3"/>
</dbReference>
<dbReference type="Proteomes" id="UP000218767">
    <property type="component" value="Unassembled WGS sequence"/>
</dbReference>
<feature type="region of interest" description="Disordered" evidence="1">
    <location>
        <begin position="144"/>
        <end position="170"/>
    </location>
</feature>
<accession>A0A2A4XCL1</accession>
<proteinExistence type="predicted"/>
<evidence type="ECO:0000313" key="5">
    <source>
        <dbReference type="Proteomes" id="UP000218767"/>
    </source>
</evidence>
<evidence type="ECO:0000256" key="2">
    <source>
        <dbReference type="SAM" id="SignalP"/>
    </source>
</evidence>
<dbReference type="InterPro" id="IPR011992">
    <property type="entry name" value="EF-hand-dom_pair"/>
</dbReference>
<reference evidence="5" key="1">
    <citation type="submission" date="2017-08" db="EMBL/GenBank/DDBJ databases">
        <title>A dynamic microbial community with high functional redundancy inhabits the cold, oxic subseafloor aquifer.</title>
        <authorList>
            <person name="Tully B.J."/>
            <person name="Wheat C.G."/>
            <person name="Glazer B.T."/>
            <person name="Huber J.A."/>
        </authorList>
    </citation>
    <scope>NUCLEOTIDE SEQUENCE [LARGE SCALE GENOMIC DNA]</scope>
</reference>